<dbReference type="GO" id="GO:0005783">
    <property type="term" value="C:endoplasmic reticulum"/>
    <property type="evidence" value="ECO:0007669"/>
    <property type="project" value="TreeGrafter"/>
</dbReference>
<proteinExistence type="inferred from homology"/>
<keyword evidence="13" id="KW-1185">Reference proteome</keyword>
<dbReference type="InterPro" id="IPR013698">
    <property type="entry name" value="Squalene_epoxidase"/>
</dbReference>
<evidence type="ECO:0000256" key="10">
    <source>
        <dbReference type="RuleBase" id="RU367121"/>
    </source>
</evidence>
<dbReference type="GO" id="GO:0016020">
    <property type="term" value="C:membrane"/>
    <property type="evidence" value="ECO:0007669"/>
    <property type="project" value="UniProtKB-SubCell"/>
</dbReference>
<comment type="cofactor">
    <cofactor evidence="1 10">
        <name>FAD</name>
        <dbReference type="ChEBI" id="CHEBI:57692"/>
    </cofactor>
</comment>
<accession>A0A7J9M5B8</accession>
<evidence type="ECO:0000256" key="3">
    <source>
        <dbReference type="ARBA" id="ARBA00008802"/>
    </source>
</evidence>
<dbReference type="Proteomes" id="UP000593576">
    <property type="component" value="Unassembled WGS sequence"/>
</dbReference>
<evidence type="ECO:0000256" key="5">
    <source>
        <dbReference type="ARBA" id="ARBA00022630"/>
    </source>
</evidence>
<dbReference type="InterPro" id="IPR036188">
    <property type="entry name" value="FAD/NAD-bd_sf"/>
</dbReference>
<keyword evidence="5 10" id="KW-0285">Flavoprotein</keyword>
<evidence type="ECO:0000259" key="11">
    <source>
        <dbReference type="Pfam" id="PF08491"/>
    </source>
</evidence>
<dbReference type="InterPro" id="IPR040125">
    <property type="entry name" value="Squalene_monox"/>
</dbReference>
<dbReference type="GO" id="GO:0016126">
    <property type="term" value="P:sterol biosynthetic process"/>
    <property type="evidence" value="ECO:0007669"/>
    <property type="project" value="UniProtKB-UniRule"/>
</dbReference>
<dbReference type="SUPFAM" id="SSF51905">
    <property type="entry name" value="FAD/NAD(P)-binding domain"/>
    <property type="match status" value="1"/>
</dbReference>
<dbReference type="PANTHER" id="PTHR10835:SF8">
    <property type="entry name" value="SQUALENE MONOOXYGENASE"/>
    <property type="match status" value="1"/>
</dbReference>
<name>A0A7J9M5B8_GOSSC</name>
<evidence type="ECO:0000256" key="6">
    <source>
        <dbReference type="ARBA" id="ARBA00022827"/>
    </source>
</evidence>
<comment type="subcellular location">
    <subcellularLocation>
        <location evidence="10">Membrane</location>
        <topology evidence="10">Multi-pass membrane protein</topology>
    </subcellularLocation>
</comment>
<evidence type="ECO:0000256" key="2">
    <source>
        <dbReference type="ARBA" id="ARBA00005018"/>
    </source>
</evidence>
<evidence type="ECO:0000313" key="12">
    <source>
        <dbReference type="EMBL" id="MBA0866174.1"/>
    </source>
</evidence>
<comment type="similarity">
    <text evidence="3 10">Belongs to the squalene monooxygenase family.</text>
</comment>
<dbReference type="Gene3D" id="3.50.50.60">
    <property type="entry name" value="FAD/NAD(P)-binding domain"/>
    <property type="match status" value="1"/>
</dbReference>
<gene>
    <name evidence="12" type="ORF">Goshw_018610</name>
</gene>
<dbReference type="GO" id="GO:0004506">
    <property type="term" value="F:squalene monooxygenase activity"/>
    <property type="evidence" value="ECO:0007669"/>
    <property type="project" value="UniProtKB-UniRule"/>
</dbReference>
<dbReference type="Pfam" id="PF08491">
    <property type="entry name" value="SE"/>
    <property type="match status" value="1"/>
</dbReference>
<feature type="domain" description="Squalene epoxidase" evidence="11">
    <location>
        <begin position="1"/>
        <end position="65"/>
    </location>
</feature>
<keyword evidence="7 10" id="KW-0560">Oxidoreductase</keyword>
<evidence type="ECO:0000256" key="9">
    <source>
        <dbReference type="ARBA" id="ARBA00048658"/>
    </source>
</evidence>
<keyword evidence="8" id="KW-0472">Membrane</keyword>
<dbReference type="GO" id="GO:0050660">
    <property type="term" value="F:flavin adenine dinucleotide binding"/>
    <property type="evidence" value="ECO:0007669"/>
    <property type="project" value="UniProtKB-UniRule"/>
</dbReference>
<protein>
    <recommendedName>
        <fullName evidence="4 10">Squalene monooxygenase</fullName>
        <ecNumber evidence="4 10">1.14.14.17</ecNumber>
    </recommendedName>
</protein>
<evidence type="ECO:0000256" key="7">
    <source>
        <dbReference type="ARBA" id="ARBA00023002"/>
    </source>
</evidence>
<dbReference type="AlphaFoldDB" id="A0A7J9M5B8"/>
<comment type="pathway">
    <text evidence="2">Terpene metabolism; lanosterol biosynthesis; lanosterol from farnesyl diphosphate: step 2/3.</text>
</comment>
<comment type="caution">
    <text evidence="12">The sequence shown here is derived from an EMBL/GenBank/DDBJ whole genome shotgun (WGS) entry which is preliminary data.</text>
</comment>
<evidence type="ECO:0000256" key="1">
    <source>
        <dbReference type="ARBA" id="ARBA00001974"/>
    </source>
</evidence>
<dbReference type="OrthoDB" id="1678617at2759"/>
<dbReference type="PANTHER" id="PTHR10835">
    <property type="entry name" value="SQUALENE MONOOXYGENASE"/>
    <property type="match status" value="1"/>
</dbReference>
<reference evidence="12 13" key="1">
    <citation type="journal article" date="2019" name="Genome Biol. Evol.">
        <title>Insights into the evolution of the New World diploid cottons (Gossypium, subgenus Houzingenia) based on genome sequencing.</title>
        <authorList>
            <person name="Grover C.E."/>
            <person name="Arick M.A. 2nd"/>
            <person name="Thrash A."/>
            <person name="Conover J.L."/>
            <person name="Sanders W.S."/>
            <person name="Peterson D.G."/>
            <person name="Frelichowski J.E."/>
            <person name="Scheffler J.A."/>
            <person name="Scheffler B.E."/>
            <person name="Wendel J.F."/>
        </authorList>
    </citation>
    <scope>NUCLEOTIDE SEQUENCE [LARGE SCALE GENOMIC DNA]</scope>
    <source>
        <strain evidence="12">1</strain>
        <tissue evidence="12">Leaf</tissue>
    </source>
</reference>
<evidence type="ECO:0000256" key="8">
    <source>
        <dbReference type="ARBA" id="ARBA00023136"/>
    </source>
</evidence>
<organism evidence="12 13">
    <name type="scientific">Gossypium schwendimanii</name>
    <name type="common">Cotton</name>
    <dbReference type="NCBI Taxonomy" id="34291"/>
    <lineage>
        <taxon>Eukaryota</taxon>
        <taxon>Viridiplantae</taxon>
        <taxon>Streptophyta</taxon>
        <taxon>Embryophyta</taxon>
        <taxon>Tracheophyta</taxon>
        <taxon>Spermatophyta</taxon>
        <taxon>Magnoliopsida</taxon>
        <taxon>eudicotyledons</taxon>
        <taxon>Gunneridae</taxon>
        <taxon>Pentapetalae</taxon>
        <taxon>rosids</taxon>
        <taxon>malvids</taxon>
        <taxon>Malvales</taxon>
        <taxon>Malvaceae</taxon>
        <taxon>Malvoideae</taxon>
        <taxon>Gossypium</taxon>
    </lineage>
</organism>
<comment type="function">
    <text evidence="10">Catalyzes the stereospecific oxidation of squalene to (S)-2,3-epoxysqualene, and is considered to be a rate-limiting enzyme in steroid biosynthesis.</text>
</comment>
<comment type="catalytic activity">
    <reaction evidence="9 10">
        <text>squalene + reduced [NADPH--hemoprotein reductase] + O2 = (S)-2,3-epoxysqualene + oxidized [NADPH--hemoprotein reductase] + H2O + H(+)</text>
        <dbReference type="Rhea" id="RHEA:25282"/>
        <dbReference type="Rhea" id="RHEA-COMP:11964"/>
        <dbReference type="Rhea" id="RHEA-COMP:11965"/>
        <dbReference type="ChEBI" id="CHEBI:15377"/>
        <dbReference type="ChEBI" id="CHEBI:15378"/>
        <dbReference type="ChEBI" id="CHEBI:15379"/>
        <dbReference type="ChEBI" id="CHEBI:15440"/>
        <dbReference type="ChEBI" id="CHEBI:15441"/>
        <dbReference type="ChEBI" id="CHEBI:57618"/>
        <dbReference type="ChEBI" id="CHEBI:58210"/>
        <dbReference type="EC" id="1.14.14.17"/>
    </reaction>
</comment>
<evidence type="ECO:0000256" key="4">
    <source>
        <dbReference type="ARBA" id="ARBA00012312"/>
    </source>
</evidence>
<sequence length="75" mass="8274">MGATPHLTPGALLIGDALNMRHAIIGGGMTVALSDVVILRDLLRPLHDLFDASTISKYLKSFYTLWNVRNKKVVR</sequence>
<dbReference type="UniPathway" id="UPA00767">
    <property type="reaction ID" value="UER00752"/>
</dbReference>
<dbReference type="EMBL" id="JABFAF010000009">
    <property type="protein sequence ID" value="MBA0866174.1"/>
    <property type="molecule type" value="Genomic_DNA"/>
</dbReference>
<dbReference type="EC" id="1.14.14.17" evidence="4 10"/>
<evidence type="ECO:0000313" key="13">
    <source>
        <dbReference type="Proteomes" id="UP000593576"/>
    </source>
</evidence>
<keyword evidence="6 10" id="KW-0274">FAD</keyword>